<protein>
    <submittedName>
        <fullName evidence="2">Uncharacterized protein</fullName>
    </submittedName>
</protein>
<evidence type="ECO:0000313" key="2">
    <source>
        <dbReference type="WBParaSite" id="nRc.2.0.1.t13120-RA"/>
    </source>
</evidence>
<keyword evidence="1" id="KW-1185">Reference proteome</keyword>
<sequence>MQSTEMYVSVPPFRCPHFGTSVWALASPALGHFGTGFFGAGCFGAKLIWCNEAFGTILTLDRPRGTISTQFLLYGQHYSDYNSQSPDRTLTLSANDIKYS</sequence>
<dbReference type="AlphaFoldDB" id="A0A915IG69"/>
<name>A0A915IG69_ROMCU</name>
<dbReference type="WBParaSite" id="nRc.2.0.1.t13120-RA">
    <property type="protein sequence ID" value="nRc.2.0.1.t13120-RA"/>
    <property type="gene ID" value="nRc.2.0.1.g13120"/>
</dbReference>
<organism evidence="1 2">
    <name type="scientific">Romanomermis culicivorax</name>
    <name type="common">Nematode worm</name>
    <dbReference type="NCBI Taxonomy" id="13658"/>
    <lineage>
        <taxon>Eukaryota</taxon>
        <taxon>Metazoa</taxon>
        <taxon>Ecdysozoa</taxon>
        <taxon>Nematoda</taxon>
        <taxon>Enoplea</taxon>
        <taxon>Dorylaimia</taxon>
        <taxon>Mermithida</taxon>
        <taxon>Mermithoidea</taxon>
        <taxon>Mermithidae</taxon>
        <taxon>Romanomermis</taxon>
    </lineage>
</organism>
<proteinExistence type="predicted"/>
<evidence type="ECO:0000313" key="1">
    <source>
        <dbReference type="Proteomes" id="UP000887565"/>
    </source>
</evidence>
<reference evidence="2" key="1">
    <citation type="submission" date="2022-11" db="UniProtKB">
        <authorList>
            <consortium name="WormBaseParasite"/>
        </authorList>
    </citation>
    <scope>IDENTIFICATION</scope>
</reference>
<accession>A0A915IG69</accession>
<dbReference type="Proteomes" id="UP000887565">
    <property type="component" value="Unplaced"/>
</dbReference>